<reference evidence="4 5" key="1">
    <citation type="submission" date="2021-01" db="EMBL/GenBank/DDBJ databases">
        <title>Whole genome shotgun sequence of Actinoplanes durhamensis NBRC 14914.</title>
        <authorList>
            <person name="Komaki H."/>
            <person name="Tamura T."/>
        </authorList>
    </citation>
    <scope>NUCLEOTIDE SEQUENCE [LARGE SCALE GENOMIC DNA]</scope>
    <source>
        <strain evidence="4 5">NBRC 14914</strain>
    </source>
</reference>
<dbReference type="InterPro" id="IPR041127">
    <property type="entry name" value="PET_hydrolase/cutinase-like"/>
</dbReference>
<organism evidence="4 5">
    <name type="scientific">Paractinoplanes durhamensis</name>
    <dbReference type="NCBI Taxonomy" id="113563"/>
    <lineage>
        <taxon>Bacteria</taxon>
        <taxon>Bacillati</taxon>
        <taxon>Actinomycetota</taxon>
        <taxon>Actinomycetes</taxon>
        <taxon>Micromonosporales</taxon>
        <taxon>Micromonosporaceae</taxon>
        <taxon>Paractinoplanes</taxon>
    </lineage>
</organism>
<dbReference type="PROSITE" id="PS51257">
    <property type="entry name" value="PROKAR_LIPOPROTEIN"/>
    <property type="match status" value="1"/>
</dbReference>
<comment type="similarity">
    <text evidence="1">Belongs to the AB hydrolase superfamily.</text>
</comment>
<protein>
    <recommendedName>
        <fullName evidence="3">PET hydrolase/cutinase-like domain-containing protein</fullName>
    </recommendedName>
</protein>
<dbReference type="Pfam" id="PF12740">
    <property type="entry name" value="PETase"/>
    <property type="match status" value="1"/>
</dbReference>
<dbReference type="EMBL" id="BOML01000006">
    <property type="protein sequence ID" value="GID99239.1"/>
    <property type="molecule type" value="Genomic_DNA"/>
</dbReference>
<keyword evidence="2" id="KW-0378">Hydrolase</keyword>
<keyword evidence="5" id="KW-1185">Reference proteome</keyword>
<name>A0ABQ3YNS9_9ACTN</name>
<dbReference type="SUPFAM" id="SSF53474">
    <property type="entry name" value="alpha/beta-Hydrolases"/>
    <property type="match status" value="1"/>
</dbReference>
<evidence type="ECO:0000256" key="2">
    <source>
        <dbReference type="ARBA" id="ARBA00022801"/>
    </source>
</evidence>
<dbReference type="PANTHER" id="PTHR22946:SF9">
    <property type="entry name" value="POLYKETIDE TRANSFERASE AF380"/>
    <property type="match status" value="1"/>
</dbReference>
<dbReference type="RefSeq" id="WP_203724659.1">
    <property type="nucleotide sequence ID" value="NZ_BAAATX010000004.1"/>
</dbReference>
<dbReference type="Proteomes" id="UP000637628">
    <property type="component" value="Unassembled WGS sequence"/>
</dbReference>
<feature type="domain" description="PET hydrolase/cutinase-like" evidence="3">
    <location>
        <begin position="71"/>
        <end position="254"/>
    </location>
</feature>
<dbReference type="Gene3D" id="3.40.50.1820">
    <property type="entry name" value="alpha/beta hydrolase"/>
    <property type="match status" value="1"/>
</dbReference>
<evidence type="ECO:0000313" key="4">
    <source>
        <dbReference type="EMBL" id="GID99239.1"/>
    </source>
</evidence>
<evidence type="ECO:0000256" key="1">
    <source>
        <dbReference type="ARBA" id="ARBA00008645"/>
    </source>
</evidence>
<evidence type="ECO:0000259" key="3">
    <source>
        <dbReference type="Pfam" id="PF12740"/>
    </source>
</evidence>
<dbReference type="InterPro" id="IPR029058">
    <property type="entry name" value="AB_hydrolase_fold"/>
</dbReference>
<dbReference type="InterPro" id="IPR050261">
    <property type="entry name" value="FrsA_esterase"/>
</dbReference>
<proteinExistence type="inferred from homology"/>
<gene>
    <name evidence="4" type="ORF">Adu01nite_05900</name>
</gene>
<sequence>MGAGRLAWAAVALVLVLTTGGCSRSPVPEAGSPPATAPAEFPPMPDYPTYPVGVRRLDLHRGHSRPLPTLIFYPATPTGTAPAAGRFPLVLFSHGLSGSAERYSAAFAAAGFIVAAPTYPHTSEFTTDFRRADIVHQPADARYVLSRVLRLNYTRTDPLWHRIDAEHQAAIGHSAGGYTTTGLFTAGHDPRLRAGIVMAGWAAPGAFAGPPARMLFLQGTADPVVPRTVSHAAWERIPWPKAYMFLRHNSHATYLRPGDLGYDTMRVTVIDFLRWTLTGDESARRRLPRMVCSSGPADAQVSTAQWARCNGVP</sequence>
<dbReference type="PANTHER" id="PTHR22946">
    <property type="entry name" value="DIENELACTONE HYDROLASE DOMAIN-CONTAINING PROTEIN-RELATED"/>
    <property type="match status" value="1"/>
</dbReference>
<evidence type="ECO:0000313" key="5">
    <source>
        <dbReference type="Proteomes" id="UP000637628"/>
    </source>
</evidence>
<accession>A0ABQ3YNS9</accession>
<comment type="caution">
    <text evidence="4">The sequence shown here is derived from an EMBL/GenBank/DDBJ whole genome shotgun (WGS) entry which is preliminary data.</text>
</comment>